<dbReference type="InterPro" id="IPR045851">
    <property type="entry name" value="AMP-bd_C_sf"/>
</dbReference>
<dbReference type="SUPFAM" id="SSF56801">
    <property type="entry name" value="Acetyl-CoA synthetase-like"/>
    <property type="match status" value="1"/>
</dbReference>
<accession>A0ABM8BNW0</accession>
<proteinExistence type="predicted"/>
<dbReference type="Gene3D" id="3.30.300.30">
    <property type="match status" value="1"/>
</dbReference>
<name>A0ABM8BNW0_9CREN</name>
<feature type="domain" description="AMP-dependent synthetase/ligase" evidence="1">
    <location>
        <begin position="23"/>
        <end position="374"/>
    </location>
</feature>
<dbReference type="Pfam" id="PF00501">
    <property type="entry name" value="AMP-binding"/>
    <property type="match status" value="1"/>
</dbReference>
<reference evidence="4" key="1">
    <citation type="submission" date="2022-09" db="EMBL/GenBank/DDBJ databases">
        <title>Complete genome sequence of Vulcanisaeta souniana.</title>
        <authorList>
            <person name="Kato S."/>
            <person name="Itoh T."/>
            <person name="Ohkuma M."/>
        </authorList>
    </citation>
    <scope>NUCLEOTIDE SEQUENCE [LARGE SCALE GENOMIC DNA]</scope>
    <source>
        <strain evidence="4">JCM 11219</strain>
    </source>
</reference>
<dbReference type="InterPro" id="IPR042099">
    <property type="entry name" value="ANL_N_sf"/>
</dbReference>
<dbReference type="InterPro" id="IPR025110">
    <property type="entry name" value="AMP-bd_C"/>
</dbReference>
<feature type="domain" description="AMP-binding enzyme C-terminal" evidence="2">
    <location>
        <begin position="425"/>
        <end position="498"/>
    </location>
</feature>
<gene>
    <name evidence="3" type="ORF">Vsou_16920</name>
</gene>
<sequence length="499" mass="55779">MPMPTELNYPHQNPIDALLEYLRNRPNDVLLIDEYGLSLTYEELYNKSVKLANSLSRLGVNYGDRVAIMMSNSVEAVISLFAAWMLGAATVMIDPLTIYEDLDYQLSDSVPKVVITDKSVIERESTVLSKYKVISVDTAKENVLSFQDLLGTGSLTGFKPVEVKKDDVGLVYYYAGIAGRTMQVWHTYFSLYSGPYAFGEAIGLGQSDSALVVAQLSHILGLTEFMSAFVRGARVVIARRFDANDTPVLIHRHGVTVFAGVPLMFDQILNNKDLSPGMLSSLRLTLSAAAPLSPSTQLGFYQRFGIPLIQFYGLTEAYVLTVQPIKYKEVTNTVGSAILGAELKIVDPNNPSRELGVGEVGELVARAPWVMKGYSDPDDTRRAFHNGWLLTGDLMVMDDKGLLYFRGVRKRMIKYKGYPIFPRDLEIMLMKHPAVKEVYVTGEQAEDPSVGQLPVAYVVLHDEYRSRVSDKDLIDFVNSRVAFYKKLRKVYFVDRLPTN</sequence>
<evidence type="ECO:0000259" key="2">
    <source>
        <dbReference type="Pfam" id="PF13193"/>
    </source>
</evidence>
<dbReference type="RefSeq" id="WP_188603741.1">
    <property type="nucleotide sequence ID" value="NZ_AP026830.1"/>
</dbReference>
<dbReference type="EMBL" id="AP026830">
    <property type="protein sequence ID" value="BDR92599.1"/>
    <property type="molecule type" value="Genomic_DNA"/>
</dbReference>
<evidence type="ECO:0000259" key="1">
    <source>
        <dbReference type="Pfam" id="PF00501"/>
    </source>
</evidence>
<protein>
    <submittedName>
        <fullName evidence="3">AMP-dependent synthetase</fullName>
    </submittedName>
</protein>
<keyword evidence="4" id="KW-1185">Reference proteome</keyword>
<dbReference type="GeneID" id="76207238"/>
<dbReference type="PANTHER" id="PTHR24096">
    <property type="entry name" value="LONG-CHAIN-FATTY-ACID--COA LIGASE"/>
    <property type="match status" value="1"/>
</dbReference>
<dbReference type="Pfam" id="PF13193">
    <property type="entry name" value="AMP-binding_C"/>
    <property type="match status" value="1"/>
</dbReference>
<organism evidence="3 4">
    <name type="scientific">Vulcanisaeta souniana JCM 11219</name>
    <dbReference type="NCBI Taxonomy" id="1293586"/>
    <lineage>
        <taxon>Archaea</taxon>
        <taxon>Thermoproteota</taxon>
        <taxon>Thermoprotei</taxon>
        <taxon>Thermoproteales</taxon>
        <taxon>Thermoproteaceae</taxon>
        <taxon>Vulcanisaeta</taxon>
    </lineage>
</organism>
<dbReference type="Gene3D" id="3.40.50.12780">
    <property type="entry name" value="N-terminal domain of ligase-like"/>
    <property type="match status" value="1"/>
</dbReference>
<dbReference type="Proteomes" id="UP001060771">
    <property type="component" value="Chromosome"/>
</dbReference>
<dbReference type="InterPro" id="IPR000873">
    <property type="entry name" value="AMP-dep_synth/lig_dom"/>
</dbReference>
<evidence type="ECO:0000313" key="3">
    <source>
        <dbReference type="EMBL" id="BDR92599.1"/>
    </source>
</evidence>
<evidence type="ECO:0000313" key="4">
    <source>
        <dbReference type="Proteomes" id="UP001060771"/>
    </source>
</evidence>